<evidence type="ECO:0000313" key="4">
    <source>
        <dbReference type="Proteomes" id="UP001202717"/>
    </source>
</evidence>
<keyword evidence="2" id="KW-0812">Transmembrane</keyword>
<keyword evidence="4" id="KW-1185">Reference proteome</keyword>
<evidence type="ECO:0008006" key="5">
    <source>
        <dbReference type="Google" id="ProtNLM"/>
    </source>
</evidence>
<gene>
    <name evidence="3" type="ORF">MUN68_015255</name>
</gene>
<feature type="region of interest" description="Disordered" evidence="1">
    <location>
        <begin position="97"/>
        <end position="116"/>
    </location>
</feature>
<feature type="transmembrane region" description="Helical" evidence="2">
    <location>
        <begin position="9"/>
        <end position="29"/>
    </location>
</feature>
<dbReference type="EMBL" id="CP116221">
    <property type="protein sequence ID" value="WCO01409.1"/>
    <property type="molecule type" value="Genomic_DNA"/>
</dbReference>
<evidence type="ECO:0000313" key="3">
    <source>
        <dbReference type="EMBL" id="WCO01409.1"/>
    </source>
</evidence>
<feature type="compositionally biased region" description="Basic and acidic residues" evidence="1">
    <location>
        <begin position="97"/>
        <end position="112"/>
    </location>
</feature>
<name>A0ABY7RW85_9FLAO</name>
<reference evidence="3 4" key="1">
    <citation type="submission" date="2023-01" db="EMBL/GenBank/DDBJ databases">
        <title>Psychroserpens ponticola sp. nov., isolated from seawater.</title>
        <authorList>
            <person name="Kristyanto S."/>
            <person name="Jung J."/>
            <person name="Kim J.M."/>
            <person name="Jeon C.O."/>
        </authorList>
    </citation>
    <scope>NUCLEOTIDE SEQUENCE [LARGE SCALE GENOMIC DNA]</scope>
    <source>
        <strain evidence="3 4">MSW6</strain>
    </source>
</reference>
<sequence length="251" mass="28037">MNLLDKHKALLITLLISGTVVLAMFSLQIKKAGEFITESYYEIEPQTIEELKALEDKLLAKEASKTNTNEAFNEDQEFKEMMQNFKSVSSNDFEKTTEIDEKSFDETSKTTDDVITSNSDYNSSKAFAVQEKERQSFNKANDILAMHSNKKSDDDTKANRSSSVSFSLRNRSKVKLPPPVYLCEVTGKIVVNITVDSNGLVTDTYINSSSSSDNQCLIDHAIEYAENAIFSSDATTKSQIGSITYYFKGKG</sequence>
<evidence type="ECO:0000256" key="1">
    <source>
        <dbReference type="SAM" id="MobiDB-lite"/>
    </source>
</evidence>
<proteinExistence type="predicted"/>
<accession>A0ABY7RW85</accession>
<evidence type="ECO:0000256" key="2">
    <source>
        <dbReference type="SAM" id="Phobius"/>
    </source>
</evidence>
<protein>
    <recommendedName>
        <fullName evidence="5">Energy transducer TonB</fullName>
    </recommendedName>
</protein>
<keyword evidence="2" id="KW-0472">Membrane</keyword>
<organism evidence="3 4">
    <name type="scientific">Psychroserpens ponticola</name>
    <dbReference type="NCBI Taxonomy" id="2932268"/>
    <lineage>
        <taxon>Bacteria</taxon>
        <taxon>Pseudomonadati</taxon>
        <taxon>Bacteroidota</taxon>
        <taxon>Flavobacteriia</taxon>
        <taxon>Flavobacteriales</taxon>
        <taxon>Flavobacteriaceae</taxon>
        <taxon>Psychroserpens</taxon>
    </lineage>
</organism>
<dbReference type="RefSeq" id="WP_249993332.1">
    <property type="nucleotide sequence ID" value="NZ_CP116221.1"/>
</dbReference>
<keyword evidence="2" id="KW-1133">Transmembrane helix</keyword>
<dbReference type="Proteomes" id="UP001202717">
    <property type="component" value="Chromosome"/>
</dbReference>